<dbReference type="GO" id="GO:0098703">
    <property type="term" value="P:calcium ion import across plasma membrane"/>
    <property type="evidence" value="ECO:0007669"/>
    <property type="project" value="TreeGrafter"/>
</dbReference>
<dbReference type="InterPro" id="IPR044880">
    <property type="entry name" value="NCX_ion-bd_dom_sf"/>
</dbReference>
<dbReference type="InterPro" id="IPR051171">
    <property type="entry name" value="CaCA"/>
</dbReference>
<dbReference type="GO" id="GO:0007154">
    <property type="term" value="P:cell communication"/>
    <property type="evidence" value="ECO:0007669"/>
    <property type="project" value="InterPro"/>
</dbReference>
<comment type="caution">
    <text evidence="20">The sequence shown here is derived from an EMBL/GenBank/DDBJ whole genome shotgun (WGS) entry which is preliminary data.</text>
</comment>
<dbReference type="AlphaFoldDB" id="A0A813F3F2"/>
<keyword evidence="16" id="KW-0739">Sodium transport</keyword>
<dbReference type="InterPro" id="IPR038081">
    <property type="entry name" value="CalX-like_sf"/>
</dbReference>
<evidence type="ECO:0000256" key="13">
    <source>
        <dbReference type="ARBA" id="ARBA00023065"/>
    </source>
</evidence>
<evidence type="ECO:0000256" key="18">
    <source>
        <dbReference type="SAM" id="Phobius"/>
    </source>
</evidence>
<feature type="transmembrane region" description="Helical" evidence="18">
    <location>
        <begin position="719"/>
        <end position="738"/>
    </location>
</feature>
<keyword evidence="4" id="KW-1003">Cell membrane</keyword>
<gene>
    <name evidence="20" type="ORF">PGLA1383_LOCUS23963</name>
</gene>
<feature type="transmembrane region" description="Helical" evidence="18">
    <location>
        <begin position="163"/>
        <end position="187"/>
    </location>
</feature>
<sequence>MSATTTTIATATITDALICEPGGHGILLPLLAAEQNWNKVARSFLYLTMLSWCFLGVAIVADIFMSAIEAVTSKRRLVRLPSGTAYTVKVWNATVANLTLMALGSSAPEILLAIIEVVGNNFYSGELGPSTIVGSAAFNLLIIIAVCVVVIPEGDARTIEQPIVLLVTAFFSIFAYVWLVFILAVSSPDIVELWEGIVTFLYFPVLVLLAYWADIGKFSWKGKSSNGLEDPDLIIGKLMEAGHEISAEDAKAMARLSASAGPEGVSLATRRRQSTVGTTVQAVIKPLPIKEVNVGFMSTVCLLSDGSSELVLEVEKMGTHADSSRVGIEFATRDGTMESVEGHYSAKRGFLEIPAGTTRARIVVNRDIRTTSKMSEWQSRLVDAGSDCYFWVELVQATSLRELKEGQEDDAALSEMVLSKDRPRVEIIESLRRVRAVLKPKGDSGSGIGQLRFEQTEVRHAPSQDDETTLRLKVQRFNGSEGQAVCHYRTEADSARPDRDFDAVSGELVFPPGSLEMTIEVTIMKKKKYRSSDRFFVILSDADGSPPSVVPKASVCSVTVLEGSKADAAAQMMLRTLDNALNIDKLREGNNSWYEQFANALKPAAGDEEETEEATAGQWVLHFTALPWKLLFAFIPPTAYCGGWVCFVSALIAIGGVTAIIGDLAELLGCCVGVPSTITAITIVALGTSLPDTFASKVAAVEDSTADNAIGNVTGSNSVNVFLGLGLPWMMAGIYWQINGATDAWKQTYPAMYEKYPNGGFVVMSGDLAFSVTVFCVVAVTALAVMYYRRRAFKAELGGPMGAKVNTALFFVLLWGLYIGLASWKALAGDDVTVDMYVRAIAVGVAVVVVGMFILSYVIQICMKSRAARAKRDQDLQNTLEGLSTRFSVMSSGPNFVLPARVPMEIQDVIKTLRMNIDSLQLTCNAIESAVVKSGKGAGFGTHLGDGRQGPGQLMERVTVRDLESPDGASKVKKKVSRKSLAKDQQKRIANGIELIATE</sequence>
<dbReference type="GO" id="GO:0005516">
    <property type="term" value="F:calmodulin binding"/>
    <property type="evidence" value="ECO:0007669"/>
    <property type="project" value="UniProtKB-KW"/>
</dbReference>
<name>A0A813F3F2_POLGL</name>
<dbReference type="EMBL" id="CAJNNV010018452">
    <property type="protein sequence ID" value="CAE8605910.1"/>
    <property type="molecule type" value="Genomic_DNA"/>
</dbReference>
<protein>
    <recommendedName>
        <fullName evidence="19">Calx-beta domain-containing protein</fullName>
    </recommendedName>
</protein>
<dbReference type="Pfam" id="PF03160">
    <property type="entry name" value="Calx-beta"/>
    <property type="match status" value="2"/>
</dbReference>
<dbReference type="Gene3D" id="2.60.40.2030">
    <property type="match status" value="1"/>
</dbReference>
<keyword evidence="8" id="KW-0677">Repeat</keyword>
<dbReference type="OrthoDB" id="418484at2759"/>
<dbReference type="GO" id="GO:0046872">
    <property type="term" value="F:metal ion binding"/>
    <property type="evidence" value="ECO:0007669"/>
    <property type="project" value="UniProtKB-KW"/>
</dbReference>
<dbReference type="GO" id="GO:0005432">
    <property type="term" value="F:calcium:sodium antiporter activity"/>
    <property type="evidence" value="ECO:0007669"/>
    <property type="project" value="InterPro"/>
</dbReference>
<feature type="transmembrane region" description="Helical" evidence="18">
    <location>
        <begin position="768"/>
        <end position="788"/>
    </location>
</feature>
<dbReference type="PRINTS" id="PR01259">
    <property type="entry name" value="NACAEXCHNGR"/>
</dbReference>
<organism evidence="20 21">
    <name type="scientific">Polarella glacialis</name>
    <name type="common">Dinoflagellate</name>
    <dbReference type="NCBI Taxonomy" id="89957"/>
    <lineage>
        <taxon>Eukaryota</taxon>
        <taxon>Sar</taxon>
        <taxon>Alveolata</taxon>
        <taxon>Dinophyceae</taxon>
        <taxon>Suessiales</taxon>
        <taxon>Suessiaceae</taxon>
        <taxon>Polarella</taxon>
    </lineage>
</organism>
<evidence type="ECO:0000256" key="10">
    <source>
        <dbReference type="ARBA" id="ARBA00022860"/>
    </source>
</evidence>
<keyword evidence="5 18" id="KW-0812">Transmembrane</keyword>
<evidence type="ECO:0000256" key="3">
    <source>
        <dbReference type="ARBA" id="ARBA00022448"/>
    </source>
</evidence>
<feature type="transmembrane region" description="Helical" evidence="18">
    <location>
        <begin position="639"/>
        <end position="661"/>
    </location>
</feature>
<evidence type="ECO:0000256" key="15">
    <source>
        <dbReference type="ARBA" id="ARBA00023180"/>
    </source>
</evidence>
<feature type="transmembrane region" description="Helical" evidence="18">
    <location>
        <begin position="44"/>
        <end position="69"/>
    </location>
</feature>
<dbReference type="SUPFAM" id="SSF141072">
    <property type="entry name" value="CalX-like"/>
    <property type="match status" value="1"/>
</dbReference>
<feature type="transmembrane region" description="Helical" evidence="18">
    <location>
        <begin position="836"/>
        <end position="859"/>
    </location>
</feature>
<evidence type="ECO:0000256" key="1">
    <source>
        <dbReference type="ARBA" id="ARBA00004651"/>
    </source>
</evidence>
<keyword evidence="13" id="KW-0406">Ion transport</keyword>
<feature type="transmembrane region" description="Helical" evidence="18">
    <location>
        <begin position="127"/>
        <end position="151"/>
    </location>
</feature>
<comment type="similarity">
    <text evidence="2">Belongs to the Ca(2+):cation antiporter (CaCA) (TC 2.A.19) family. SLC8 subfamily.</text>
</comment>
<keyword evidence="9" id="KW-0106">Calcium</keyword>
<evidence type="ECO:0000256" key="6">
    <source>
        <dbReference type="ARBA" id="ARBA00022723"/>
    </source>
</evidence>
<evidence type="ECO:0000259" key="19">
    <source>
        <dbReference type="SMART" id="SM00237"/>
    </source>
</evidence>
<evidence type="ECO:0000256" key="4">
    <source>
        <dbReference type="ARBA" id="ARBA00022475"/>
    </source>
</evidence>
<keyword evidence="7" id="KW-0732">Signal</keyword>
<evidence type="ECO:0000256" key="17">
    <source>
        <dbReference type="ARBA" id="ARBA00033667"/>
    </source>
</evidence>
<dbReference type="InterPro" id="IPR004836">
    <property type="entry name" value="Na_Ca_Ex"/>
</dbReference>
<dbReference type="SMART" id="SM00237">
    <property type="entry name" value="Calx_beta"/>
    <property type="match status" value="1"/>
</dbReference>
<keyword evidence="11 18" id="KW-1133">Transmembrane helix</keyword>
<evidence type="ECO:0000256" key="11">
    <source>
        <dbReference type="ARBA" id="ARBA00022989"/>
    </source>
</evidence>
<evidence type="ECO:0000256" key="16">
    <source>
        <dbReference type="ARBA" id="ARBA00023201"/>
    </source>
</evidence>
<dbReference type="GO" id="GO:0005886">
    <property type="term" value="C:plasma membrane"/>
    <property type="evidence" value="ECO:0007669"/>
    <property type="project" value="UniProtKB-SubCell"/>
</dbReference>
<dbReference type="Proteomes" id="UP000654075">
    <property type="component" value="Unassembled WGS sequence"/>
</dbReference>
<dbReference type="InterPro" id="IPR004837">
    <property type="entry name" value="NaCa_Exmemb"/>
</dbReference>
<keyword evidence="14 18" id="KW-0472">Membrane</keyword>
<dbReference type="PANTHER" id="PTHR11878">
    <property type="entry name" value="SODIUM/CALCIUM EXCHANGER"/>
    <property type="match status" value="1"/>
</dbReference>
<dbReference type="PANTHER" id="PTHR11878:SF65">
    <property type="entry name" value="NA_CA-EXCHANGE PROTEIN, ISOFORM G"/>
    <property type="match status" value="1"/>
</dbReference>
<evidence type="ECO:0000256" key="5">
    <source>
        <dbReference type="ARBA" id="ARBA00022692"/>
    </source>
</evidence>
<evidence type="ECO:0000256" key="7">
    <source>
        <dbReference type="ARBA" id="ARBA00022729"/>
    </source>
</evidence>
<keyword evidence="10" id="KW-0112">Calmodulin-binding</keyword>
<keyword evidence="15" id="KW-0325">Glycoprotein</keyword>
<dbReference type="Gene3D" id="1.20.1420.30">
    <property type="entry name" value="NCX, central ion-binding region"/>
    <property type="match status" value="2"/>
</dbReference>
<keyword evidence="21" id="KW-1185">Reference proteome</keyword>
<accession>A0A813F3F2</accession>
<evidence type="ECO:0000313" key="20">
    <source>
        <dbReference type="EMBL" id="CAE8605910.1"/>
    </source>
</evidence>
<comment type="subcellular location">
    <subcellularLocation>
        <location evidence="1">Cell membrane</location>
        <topology evidence="1">Multi-pass membrane protein</topology>
    </subcellularLocation>
</comment>
<evidence type="ECO:0000256" key="14">
    <source>
        <dbReference type="ARBA" id="ARBA00023136"/>
    </source>
</evidence>
<evidence type="ECO:0000256" key="8">
    <source>
        <dbReference type="ARBA" id="ARBA00022737"/>
    </source>
</evidence>
<keyword evidence="6" id="KW-0479">Metal-binding</keyword>
<feature type="transmembrane region" description="Helical" evidence="18">
    <location>
        <begin position="808"/>
        <end position="824"/>
    </location>
</feature>
<feature type="transmembrane region" description="Helical" evidence="18">
    <location>
        <begin position="193"/>
        <end position="213"/>
    </location>
</feature>
<dbReference type="InterPro" id="IPR003644">
    <property type="entry name" value="Calx_beta"/>
</dbReference>
<evidence type="ECO:0000313" key="21">
    <source>
        <dbReference type="Proteomes" id="UP000654075"/>
    </source>
</evidence>
<evidence type="ECO:0000256" key="9">
    <source>
        <dbReference type="ARBA" id="ARBA00022837"/>
    </source>
</evidence>
<keyword evidence="3" id="KW-0813">Transport</keyword>
<keyword evidence="12" id="KW-0915">Sodium</keyword>
<dbReference type="OMA" id="PEDKHQK"/>
<evidence type="ECO:0000256" key="2">
    <source>
        <dbReference type="ARBA" id="ARBA00007489"/>
    </source>
</evidence>
<reference evidence="20" key="1">
    <citation type="submission" date="2021-02" db="EMBL/GenBank/DDBJ databases">
        <authorList>
            <person name="Dougan E. K."/>
            <person name="Rhodes N."/>
            <person name="Thang M."/>
            <person name="Chan C."/>
        </authorList>
    </citation>
    <scope>NUCLEOTIDE SEQUENCE</scope>
</reference>
<feature type="domain" description="Calx-beta" evidence="19">
    <location>
        <begin position="434"/>
        <end position="540"/>
    </location>
</feature>
<evidence type="ECO:0000256" key="12">
    <source>
        <dbReference type="ARBA" id="ARBA00023053"/>
    </source>
</evidence>
<feature type="transmembrane region" description="Helical" evidence="18">
    <location>
        <begin position="667"/>
        <end position="687"/>
    </location>
</feature>
<dbReference type="Pfam" id="PF01699">
    <property type="entry name" value="Na_Ca_ex"/>
    <property type="match status" value="2"/>
</dbReference>
<proteinExistence type="inferred from homology"/>
<comment type="catalytic activity">
    <reaction evidence="17">
        <text>Ca(2+)(in) + 3 Na(+)(out) = Ca(2+)(out) + 3 Na(+)(in)</text>
        <dbReference type="Rhea" id="RHEA:69955"/>
        <dbReference type="ChEBI" id="CHEBI:29101"/>
        <dbReference type="ChEBI" id="CHEBI:29108"/>
    </reaction>
</comment>